<reference evidence="1" key="1">
    <citation type="submission" date="2009-08" db="EMBL/GenBank/DDBJ databases">
        <authorList>
            <consortium name="US DOE Joint Genome Institute"/>
            <person name="Lucas S."/>
            <person name="Copeland A."/>
            <person name="Lapidus A."/>
            <person name="Glavina del Rio T."/>
            <person name="Dalin E."/>
            <person name="Tice H."/>
            <person name="Bruce D."/>
            <person name="Barry K."/>
            <person name="Pitluck S."/>
            <person name="Lowry S."/>
            <person name="Larimer F."/>
            <person name="Land M."/>
            <person name="Hauser L."/>
            <person name="Kyrpides N."/>
            <person name="Ivanova N."/>
            <person name="McMahon K.D."/>
            <person name="Hugenholtz P."/>
        </authorList>
    </citation>
    <scope>NUCLEOTIDE SEQUENCE</scope>
    <source>
        <strain evidence="1">UW-1</strain>
        <plasmid evidence="1">pAph03</plasmid>
    </source>
</reference>
<evidence type="ECO:0000313" key="1">
    <source>
        <dbReference type="EMBL" id="ACV37907.1"/>
    </source>
</evidence>
<keyword evidence="1" id="KW-0614">Plasmid</keyword>
<dbReference type="EMBL" id="CP001718">
    <property type="protein sequence ID" value="ACV37907.1"/>
    <property type="molecule type" value="Genomic_DNA"/>
</dbReference>
<dbReference type="OrthoDB" id="3174166at2"/>
<reference evidence="1" key="2">
    <citation type="submission" date="2009-09" db="EMBL/GenBank/DDBJ databases">
        <title>Complete sequence of plasmid3 of Candidatus Accumulibacter phosphatis clade IIA str. UW-1.</title>
        <authorList>
            <consortium name="US DOE Joint Genome Institute"/>
            <person name="Martin H.G."/>
            <person name="Ivanova N."/>
            <person name="Kunin V."/>
            <person name="Warnecke F."/>
            <person name="Barry K."/>
            <person name="He S."/>
            <person name="Salamov A."/>
            <person name="Szeto E."/>
            <person name="Dalin E."/>
            <person name="Pangilinan J.L."/>
            <person name="Lapidus A."/>
            <person name="Lowry S."/>
            <person name="Kyrpides N.C."/>
            <person name="McMahon K.D."/>
            <person name="Hugenholtz P."/>
        </authorList>
    </citation>
    <scope>NUCLEOTIDE SEQUENCE [LARGE SCALE GENOMIC DNA]</scope>
    <source>
        <plasmid evidence="1">pAph03</plasmid>
        <plasmid evidence="1">UW-1</plasmid>
    </source>
</reference>
<organism evidence="1">
    <name type="scientific">Accumulibacter regalis</name>
    <dbReference type="NCBI Taxonomy" id="522306"/>
    <lineage>
        <taxon>Bacteria</taxon>
        <taxon>Pseudomonadati</taxon>
        <taxon>Pseudomonadota</taxon>
        <taxon>Betaproteobacteria</taxon>
        <taxon>Candidatus Accumulibacter</taxon>
    </lineage>
</organism>
<protein>
    <submittedName>
        <fullName evidence="1">Uncharacterized protein</fullName>
    </submittedName>
</protein>
<geneLocation type="plasmid" evidence="1">
    <name>pAph03</name>
</geneLocation>
<sequence length="382" mass="42842">MGWIKRLVGGTDGVREAIREKYEFLASQNRAAISETESIHAFSLHNTMGMRYAERGTIWATAMHVSCDIAPFLLMRESESVDALVEYILLQDQVSGCRKEWLRLLLNNAILNPAVIPPKPILLELADSISRIGYEHTHWYKLLDSPAKNVVSIYMFVDMYEKEKARNDGIIGNVQVTESVPSLAKLSTPADSIKSENPIYEYGENFNEMLAGVIKEALALAGPKAFNKTFELYPVTLTNAATFTGLKLDLPEKVAVALMIKREADAFDKQPSIDTQAWNERSNEHSRLRKYVAGLTAAFGGQTESFYEELNALLPPCENHILLIDSSASHSAREFSDIYVTRIEGGNAIFRCPECSQNMTAPSHKFLNIKCRKCNNKFQIHT</sequence>
<dbReference type="KEGG" id="app:CAP2UW1_4487"/>
<proteinExistence type="predicted"/>
<name>C7RW97_ACCRE</name>
<accession>C7RW97</accession>
<gene>
    <name evidence="1" type="ordered locus">CAP2UW1_4487</name>
</gene>
<dbReference type="AlphaFoldDB" id="C7RW97"/>
<dbReference type="HOGENOM" id="CLU_722838_0_0_4"/>